<keyword evidence="2" id="KW-1185">Reference proteome</keyword>
<reference evidence="1 2" key="1">
    <citation type="submission" date="2017-12" db="EMBL/GenBank/DDBJ databases">
        <title>Hemimetabolous genomes reveal molecular basis of termite eusociality.</title>
        <authorList>
            <person name="Harrison M.C."/>
            <person name="Jongepier E."/>
            <person name="Robertson H.M."/>
            <person name="Arning N."/>
            <person name="Bitard-Feildel T."/>
            <person name="Chao H."/>
            <person name="Childers C.P."/>
            <person name="Dinh H."/>
            <person name="Doddapaneni H."/>
            <person name="Dugan S."/>
            <person name="Gowin J."/>
            <person name="Greiner C."/>
            <person name="Han Y."/>
            <person name="Hu H."/>
            <person name="Hughes D.S.T."/>
            <person name="Huylmans A.-K."/>
            <person name="Kemena C."/>
            <person name="Kremer L.P.M."/>
            <person name="Lee S.L."/>
            <person name="Lopez-Ezquerra A."/>
            <person name="Mallet L."/>
            <person name="Monroy-Kuhn J.M."/>
            <person name="Moser A."/>
            <person name="Murali S.C."/>
            <person name="Muzny D.M."/>
            <person name="Otani S."/>
            <person name="Piulachs M.-D."/>
            <person name="Poelchau M."/>
            <person name="Qu J."/>
            <person name="Schaub F."/>
            <person name="Wada-Katsumata A."/>
            <person name="Worley K.C."/>
            <person name="Xie Q."/>
            <person name="Ylla G."/>
            <person name="Poulsen M."/>
            <person name="Gibbs R.A."/>
            <person name="Schal C."/>
            <person name="Richards S."/>
            <person name="Belles X."/>
            <person name="Korb J."/>
            <person name="Bornberg-Bauer E."/>
        </authorList>
    </citation>
    <scope>NUCLEOTIDE SEQUENCE [LARGE SCALE GENOMIC DNA]</scope>
    <source>
        <tissue evidence="1">Whole body</tissue>
    </source>
</reference>
<dbReference type="EMBL" id="NEVH01003633">
    <property type="protein sequence ID" value="PNF40424.1"/>
    <property type="molecule type" value="Genomic_DNA"/>
</dbReference>
<feature type="non-terminal residue" evidence="1">
    <location>
        <position position="1"/>
    </location>
</feature>
<dbReference type="AlphaFoldDB" id="A0A2J7RHW1"/>
<organism evidence="1 2">
    <name type="scientific">Cryptotermes secundus</name>
    <dbReference type="NCBI Taxonomy" id="105785"/>
    <lineage>
        <taxon>Eukaryota</taxon>
        <taxon>Metazoa</taxon>
        <taxon>Ecdysozoa</taxon>
        <taxon>Arthropoda</taxon>
        <taxon>Hexapoda</taxon>
        <taxon>Insecta</taxon>
        <taxon>Pterygota</taxon>
        <taxon>Neoptera</taxon>
        <taxon>Polyneoptera</taxon>
        <taxon>Dictyoptera</taxon>
        <taxon>Blattodea</taxon>
        <taxon>Blattoidea</taxon>
        <taxon>Termitoidae</taxon>
        <taxon>Kalotermitidae</taxon>
        <taxon>Cryptotermitinae</taxon>
        <taxon>Cryptotermes</taxon>
    </lineage>
</organism>
<name>A0A2J7RHW1_9NEOP</name>
<evidence type="ECO:0000313" key="2">
    <source>
        <dbReference type="Proteomes" id="UP000235965"/>
    </source>
</evidence>
<dbReference type="InParanoid" id="A0A2J7RHW1"/>
<gene>
    <name evidence="1" type="ORF">B7P43_G18456</name>
</gene>
<dbReference type="Proteomes" id="UP000235965">
    <property type="component" value="Unassembled WGS sequence"/>
</dbReference>
<accession>A0A2J7RHW1</accession>
<proteinExistence type="predicted"/>
<evidence type="ECO:0000313" key="1">
    <source>
        <dbReference type="EMBL" id="PNF40424.1"/>
    </source>
</evidence>
<comment type="caution">
    <text evidence="1">The sequence shown here is derived from an EMBL/GenBank/DDBJ whole genome shotgun (WGS) entry which is preliminary data.</text>
</comment>
<protein>
    <submittedName>
        <fullName evidence="1">Uncharacterized protein</fullName>
    </submittedName>
</protein>
<sequence length="158" mass="18112">YITFRRDRNTRVGGVFVCVENYIACVELWVDENFEMIAVEVKGRDPKFTWEIVGIYRVALLDIHLARCENLFASCSIIQGIMDRCGGIIGIRMGRKILSTSNRKSSPGVQQSRCYRPTNFFRDNLQYGQAMVVVLRKYGTVFRTLYTGVSKALFGINY</sequence>